<organism evidence="2 3">
    <name type="scientific">Ascobolus immersus RN42</name>
    <dbReference type="NCBI Taxonomy" id="1160509"/>
    <lineage>
        <taxon>Eukaryota</taxon>
        <taxon>Fungi</taxon>
        <taxon>Dikarya</taxon>
        <taxon>Ascomycota</taxon>
        <taxon>Pezizomycotina</taxon>
        <taxon>Pezizomycetes</taxon>
        <taxon>Pezizales</taxon>
        <taxon>Ascobolaceae</taxon>
        <taxon>Ascobolus</taxon>
    </lineage>
</organism>
<feature type="non-terminal residue" evidence="2">
    <location>
        <position position="1"/>
    </location>
</feature>
<evidence type="ECO:0000256" key="1">
    <source>
        <dbReference type="SAM" id="Phobius"/>
    </source>
</evidence>
<dbReference type="EMBL" id="ML119952">
    <property type="protein sequence ID" value="RPA71261.1"/>
    <property type="molecule type" value="Genomic_DNA"/>
</dbReference>
<proteinExistence type="predicted"/>
<keyword evidence="1" id="KW-0472">Membrane</keyword>
<keyword evidence="3" id="KW-1185">Reference proteome</keyword>
<name>A0A3N4HFR7_ASCIM</name>
<dbReference type="AlphaFoldDB" id="A0A3N4HFR7"/>
<protein>
    <submittedName>
        <fullName evidence="2">Uncharacterized protein</fullName>
    </submittedName>
</protein>
<gene>
    <name evidence="2" type="ORF">BJ508DRAFT_345265</name>
</gene>
<keyword evidence="1" id="KW-1133">Transmembrane helix</keyword>
<dbReference type="OrthoDB" id="4776075at2759"/>
<reference evidence="2 3" key="1">
    <citation type="journal article" date="2018" name="Nat. Ecol. Evol.">
        <title>Pezizomycetes genomes reveal the molecular basis of ectomycorrhizal truffle lifestyle.</title>
        <authorList>
            <person name="Murat C."/>
            <person name="Payen T."/>
            <person name="Noel B."/>
            <person name="Kuo A."/>
            <person name="Morin E."/>
            <person name="Chen J."/>
            <person name="Kohler A."/>
            <person name="Krizsan K."/>
            <person name="Balestrini R."/>
            <person name="Da Silva C."/>
            <person name="Montanini B."/>
            <person name="Hainaut M."/>
            <person name="Levati E."/>
            <person name="Barry K.W."/>
            <person name="Belfiori B."/>
            <person name="Cichocki N."/>
            <person name="Clum A."/>
            <person name="Dockter R.B."/>
            <person name="Fauchery L."/>
            <person name="Guy J."/>
            <person name="Iotti M."/>
            <person name="Le Tacon F."/>
            <person name="Lindquist E.A."/>
            <person name="Lipzen A."/>
            <person name="Malagnac F."/>
            <person name="Mello A."/>
            <person name="Molinier V."/>
            <person name="Miyauchi S."/>
            <person name="Poulain J."/>
            <person name="Riccioni C."/>
            <person name="Rubini A."/>
            <person name="Sitrit Y."/>
            <person name="Splivallo R."/>
            <person name="Traeger S."/>
            <person name="Wang M."/>
            <person name="Zifcakova L."/>
            <person name="Wipf D."/>
            <person name="Zambonelli A."/>
            <person name="Paolocci F."/>
            <person name="Nowrousian M."/>
            <person name="Ottonello S."/>
            <person name="Baldrian P."/>
            <person name="Spatafora J.W."/>
            <person name="Henrissat B."/>
            <person name="Nagy L.G."/>
            <person name="Aury J.M."/>
            <person name="Wincker P."/>
            <person name="Grigoriev I.V."/>
            <person name="Bonfante P."/>
            <person name="Martin F.M."/>
        </authorList>
    </citation>
    <scope>NUCLEOTIDE SEQUENCE [LARGE SCALE GENOMIC DNA]</scope>
    <source>
        <strain evidence="2 3">RN42</strain>
    </source>
</reference>
<evidence type="ECO:0000313" key="3">
    <source>
        <dbReference type="Proteomes" id="UP000275078"/>
    </source>
</evidence>
<evidence type="ECO:0000313" key="2">
    <source>
        <dbReference type="EMBL" id="RPA71261.1"/>
    </source>
</evidence>
<dbReference type="Proteomes" id="UP000275078">
    <property type="component" value="Unassembled WGS sequence"/>
</dbReference>
<keyword evidence="1" id="KW-0812">Transmembrane</keyword>
<sequence length="69" mass="7937">ENKTYSTDCSCVVTHHSTDSAIRSLTRGERTGSRILFCLWPYVMTLLGHYLRPQTLNVNLDGLYFLAYH</sequence>
<feature type="transmembrane region" description="Helical" evidence="1">
    <location>
        <begin position="33"/>
        <end position="51"/>
    </location>
</feature>
<accession>A0A3N4HFR7</accession>